<evidence type="ECO:0000313" key="10">
    <source>
        <dbReference type="EMBL" id="SFK54122.1"/>
    </source>
</evidence>
<keyword evidence="6 8" id="KW-0067">ATP-binding</keyword>
<dbReference type="Pfam" id="PF01121">
    <property type="entry name" value="CoaE"/>
    <property type="match status" value="1"/>
</dbReference>
<dbReference type="Gene3D" id="3.40.50.300">
    <property type="entry name" value="P-loop containing nucleotide triphosphate hydrolases"/>
    <property type="match status" value="1"/>
</dbReference>
<dbReference type="InterPro" id="IPR001977">
    <property type="entry name" value="Depp_CoAkinase"/>
</dbReference>
<sequence length="201" mass="22916">MTHILGLTGGIASGKSTVSQIFKKYNFKIVDADVGARKILDPGTKGLEEVVKIFGEQILLESGYLDRVKLGQIIFNDAKKRNQLDQCLVHHIREWIVSEKNKLIDQNESLIILDIPLLIEAHYENEVDEIMVVAVNEETQLKRLMKRNDFTPEEAKMRIASQIPLSEKIKMADIVIYNEGTIEETEAQVVKWLISKGYYSE</sequence>
<reference evidence="11" key="1">
    <citation type="submission" date="2016-10" db="EMBL/GenBank/DDBJ databases">
        <authorList>
            <person name="Varghese N."/>
            <person name="Submissions S."/>
        </authorList>
    </citation>
    <scope>NUCLEOTIDE SEQUENCE [LARGE SCALE GENOMIC DNA]</scope>
    <source>
        <strain evidence="11">DSM 16108</strain>
    </source>
</reference>
<dbReference type="PROSITE" id="PS51219">
    <property type="entry name" value="DPCK"/>
    <property type="match status" value="1"/>
</dbReference>
<evidence type="ECO:0000256" key="4">
    <source>
        <dbReference type="ARBA" id="ARBA00022741"/>
    </source>
</evidence>
<evidence type="ECO:0000256" key="6">
    <source>
        <dbReference type="ARBA" id="ARBA00022840"/>
    </source>
</evidence>
<keyword evidence="7 8" id="KW-0173">Coenzyme A biosynthesis</keyword>
<evidence type="ECO:0000256" key="9">
    <source>
        <dbReference type="NCBIfam" id="TIGR00152"/>
    </source>
</evidence>
<comment type="catalytic activity">
    <reaction evidence="8">
        <text>3'-dephospho-CoA + ATP = ADP + CoA + H(+)</text>
        <dbReference type="Rhea" id="RHEA:18245"/>
        <dbReference type="ChEBI" id="CHEBI:15378"/>
        <dbReference type="ChEBI" id="CHEBI:30616"/>
        <dbReference type="ChEBI" id="CHEBI:57287"/>
        <dbReference type="ChEBI" id="CHEBI:57328"/>
        <dbReference type="ChEBI" id="CHEBI:456216"/>
        <dbReference type="EC" id="2.7.1.24"/>
    </reaction>
</comment>
<dbReference type="EMBL" id="FOSJ01000047">
    <property type="protein sequence ID" value="SFK54122.1"/>
    <property type="molecule type" value="Genomic_DNA"/>
</dbReference>
<evidence type="ECO:0000313" key="11">
    <source>
        <dbReference type="Proteomes" id="UP000199589"/>
    </source>
</evidence>
<feature type="binding site" evidence="8">
    <location>
        <begin position="12"/>
        <end position="17"/>
    </location>
    <ligand>
        <name>ATP</name>
        <dbReference type="ChEBI" id="CHEBI:30616"/>
    </ligand>
</feature>
<dbReference type="PANTHER" id="PTHR10695">
    <property type="entry name" value="DEPHOSPHO-COA KINASE-RELATED"/>
    <property type="match status" value="1"/>
</dbReference>
<evidence type="ECO:0000256" key="8">
    <source>
        <dbReference type="HAMAP-Rule" id="MF_00376"/>
    </source>
</evidence>
<evidence type="ECO:0000256" key="3">
    <source>
        <dbReference type="ARBA" id="ARBA00022679"/>
    </source>
</evidence>
<dbReference type="GO" id="GO:0004140">
    <property type="term" value="F:dephospho-CoA kinase activity"/>
    <property type="evidence" value="ECO:0007669"/>
    <property type="project" value="UniProtKB-UniRule"/>
</dbReference>
<keyword evidence="3 8" id="KW-0808">Transferase</keyword>
<dbReference type="GO" id="GO:0005524">
    <property type="term" value="F:ATP binding"/>
    <property type="evidence" value="ECO:0007669"/>
    <property type="project" value="UniProtKB-UniRule"/>
</dbReference>
<proteinExistence type="inferred from homology"/>
<keyword evidence="5 8" id="KW-0418">Kinase</keyword>
<dbReference type="OrthoDB" id="9812943at2"/>
<dbReference type="FunFam" id="3.40.50.300:FF:000991">
    <property type="entry name" value="Dephospho-CoA kinase"/>
    <property type="match status" value="1"/>
</dbReference>
<dbReference type="PANTHER" id="PTHR10695:SF46">
    <property type="entry name" value="BIFUNCTIONAL COENZYME A SYNTHASE-RELATED"/>
    <property type="match status" value="1"/>
</dbReference>
<name>A0A1I4ACG4_9LACT</name>
<evidence type="ECO:0000256" key="7">
    <source>
        <dbReference type="ARBA" id="ARBA00022993"/>
    </source>
</evidence>
<keyword evidence="4 8" id="KW-0547">Nucleotide-binding</keyword>
<dbReference type="CDD" id="cd02022">
    <property type="entry name" value="DPCK"/>
    <property type="match status" value="1"/>
</dbReference>
<dbReference type="RefSeq" id="WP_072694496.1">
    <property type="nucleotide sequence ID" value="NZ_FOSJ01000047.1"/>
</dbReference>
<dbReference type="SUPFAM" id="SSF52540">
    <property type="entry name" value="P-loop containing nucleoside triphosphate hydrolases"/>
    <property type="match status" value="1"/>
</dbReference>
<evidence type="ECO:0000256" key="5">
    <source>
        <dbReference type="ARBA" id="ARBA00022777"/>
    </source>
</evidence>
<dbReference type="EC" id="2.7.1.24" evidence="8 9"/>
<dbReference type="HAMAP" id="MF_00376">
    <property type="entry name" value="Dephospho_CoA_kinase"/>
    <property type="match status" value="1"/>
</dbReference>
<comment type="similarity">
    <text evidence="1 8">Belongs to the CoaE family.</text>
</comment>
<dbReference type="InterPro" id="IPR027417">
    <property type="entry name" value="P-loop_NTPase"/>
</dbReference>
<accession>A0A1I4ACG4</accession>
<comment type="function">
    <text evidence="8">Catalyzes the phosphorylation of the 3'-hydroxyl group of dephosphocoenzyme A to form coenzyme A.</text>
</comment>
<keyword evidence="11" id="KW-1185">Reference proteome</keyword>
<keyword evidence="2 8" id="KW-0963">Cytoplasm</keyword>
<gene>
    <name evidence="8" type="primary">coaE</name>
    <name evidence="10" type="ORF">SAMN04488569_10479</name>
</gene>
<organism evidence="10 11">
    <name type="scientific">Marinilactibacillus piezotolerans</name>
    <dbReference type="NCBI Taxonomy" id="258723"/>
    <lineage>
        <taxon>Bacteria</taxon>
        <taxon>Bacillati</taxon>
        <taxon>Bacillota</taxon>
        <taxon>Bacilli</taxon>
        <taxon>Lactobacillales</taxon>
        <taxon>Carnobacteriaceae</taxon>
        <taxon>Marinilactibacillus</taxon>
    </lineage>
</organism>
<dbReference type="GO" id="GO:0015937">
    <property type="term" value="P:coenzyme A biosynthetic process"/>
    <property type="evidence" value="ECO:0007669"/>
    <property type="project" value="UniProtKB-UniRule"/>
</dbReference>
<dbReference type="AlphaFoldDB" id="A0A1I4ACG4"/>
<dbReference type="GO" id="GO:0005737">
    <property type="term" value="C:cytoplasm"/>
    <property type="evidence" value="ECO:0007669"/>
    <property type="project" value="UniProtKB-SubCell"/>
</dbReference>
<evidence type="ECO:0000256" key="2">
    <source>
        <dbReference type="ARBA" id="ARBA00022490"/>
    </source>
</evidence>
<dbReference type="Proteomes" id="UP000199589">
    <property type="component" value="Unassembled WGS sequence"/>
</dbReference>
<evidence type="ECO:0000256" key="1">
    <source>
        <dbReference type="ARBA" id="ARBA00009018"/>
    </source>
</evidence>
<dbReference type="NCBIfam" id="TIGR00152">
    <property type="entry name" value="dephospho-CoA kinase"/>
    <property type="match status" value="1"/>
</dbReference>
<comment type="subcellular location">
    <subcellularLocation>
        <location evidence="8">Cytoplasm</location>
    </subcellularLocation>
</comment>
<dbReference type="UniPathway" id="UPA00241">
    <property type="reaction ID" value="UER00356"/>
</dbReference>
<comment type="pathway">
    <text evidence="8">Cofactor biosynthesis; coenzyme A biosynthesis; CoA from (R)-pantothenate: step 5/5.</text>
</comment>
<protein>
    <recommendedName>
        <fullName evidence="8 9">Dephospho-CoA kinase</fullName>
        <ecNumber evidence="8 9">2.7.1.24</ecNumber>
    </recommendedName>
    <alternativeName>
        <fullName evidence="8">Dephosphocoenzyme A kinase</fullName>
    </alternativeName>
</protein>